<evidence type="ECO:0000313" key="1">
    <source>
        <dbReference type="EMBL" id="KFI95315.1"/>
    </source>
</evidence>
<dbReference type="Proteomes" id="UP000029033">
    <property type="component" value="Unassembled WGS sequence"/>
</dbReference>
<sequence>MNNSILHNPNYALHHRLIDDDVRHITPEEASFAWSNQMFRRPRPRTDPLQIAALGHDSHGTMIEMVAYDAGAYADRNGNPQNWPKDKPMEPWFRKLLDEHPEWICREPEQDQEQEQG</sequence>
<gene>
    <name evidence="1" type="ORF">BSCA_1278</name>
</gene>
<keyword evidence="2" id="KW-1185">Reference proteome</keyword>
<comment type="caution">
    <text evidence="1">The sequence shown here is derived from an EMBL/GenBank/DDBJ whole genome shotgun (WGS) entry which is preliminary data.</text>
</comment>
<accession>A0A087DIG5</accession>
<protein>
    <submittedName>
        <fullName evidence="1">Uncharacterized protein</fullName>
    </submittedName>
</protein>
<reference evidence="1 2" key="1">
    <citation type="submission" date="2014-03" db="EMBL/GenBank/DDBJ databases">
        <title>Genomics of Bifidobacteria.</title>
        <authorList>
            <person name="Ventura M."/>
            <person name="Milani C."/>
            <person name="Lugli G.A."/>
        </authorList>
    </citation>
    <scope>NUCLEOTIDE SEQUENCE [LARGE SCALE GENOMIC DNA]</scope>
    <source>
        <strain evidence="1 2">LMG 21589</strain>
    </source>
</reference>
<dbReference type="EMBL" id="JGZO01000003">
    <property type="protein sequence ID" value="KFI95315.1"/>
    <property type="molecule type" value="Genomic_DNA"/>
</dbReference>
<evidence type="ECO:0000313" key="2">
    <source>
        <dbReference type="Proteomes" id="UP000029033"/>
    </source>
</evidence>
<proteinExistence type="predicted"/>
<organism evidence="1 2">
    <name type="scientific">Bifidobacterium scardovii</name>
    <dbReference type="NCBI Taxonomy" id="158787"/>
    <lineage>
        <taxon>Bacteria</taxon>
        <taxon>Bacillati</taxon>
        <taxon>Actinomycetota</taxon>
        <taxon>Actinomycetes</taxon>
        <taxon>Bifidobacteriales</taxon>
        <taxon>Bifidobacteriaceae</taxon>
        <taxon>Bifidobacterium</taxon>
    </lineage>
</organism>
<dbReference type="GeneID" id="85165562"/>
<dbReference type="OrthoDB" id="3234005at2"/>
<dbReference type="RefSeq" id="WP_033519195.1">
    <property type="nucleotide sequence ID" value="NZ_CAUPKV010000010.1"/>
</dbReference>
<dbReference type="AlphaFoldDB" id="A0A087DIG5"/>
<dbReference type="STRING" id="158787.BSCA_1278"/>
<name>A0A087DIG5_9BIFI</name>